<dbReference type="Proteomes" id="UP000288096">
    <property type="component" value="Unassembled WGS sequence"/>
</dbReference>
<evidence type="ECO:0000313" key="5">
    <source>
        <dbReference type="Proteomes" id="UP000288096"/>
    </source>
</evidence>
<dbReference type="Gene3D" id="2.40.170.20">
    <property type="entry name" value="TonB-dependent receptor, beta-barrel domain"/>
    <property type="match status" value="1"/>
</dbReference>
<keyword evidence="3" id="KW-0998">Cell outer membrane</keyword>
<evidence type="ECO:0000256" key="3">
    <source>
        <dbReference type="ARBA" id="ARBA00023237"/>
    </source>
</evidence>
<dbReference type="RefSeq" id="WP_124328265.1">
    <property type="nucleotide sequence ID" value="NZ_BEXT01000001.1"/>
</dbReference>
<name>A0A401FVD1_9BACT</name>
<organism evidence="4 5">
    <name type="scientific">Desulfonema ishimotonii</name>
    <dbReference type="NCBI Taxonomy" id="45657"/>
    <lineage>
        <taxon>Bacteria</taxon>
        <taxon>Pseudomonadati</taxon>
        <taxon>Thermodesulfobacteriota</taxon>
        <taxon>Desulfobacteria</taxon>
        <taxon>Desulfobacterales</taxon>
        <taxon>Desulfococcaceae</taxon>
        <taxon>Desulfonema</taxon>
    </lineage>
</organism>
<keyword evidence="5" id="KW-1185">Reference proteome</keyword>
<keyword evidence="2" id="KW-0472">Membrane</keyword>
<accession>A0A401FVD1</accession>
<evidence type="ECO:0000256" key="2">
    <source>
        <dbReference type="ARBA" id="ARBA00023136"/>
    </source>
</evidence>
<dbReference type="OrthoDB" id="5497436at2"/>
<evidence type="ECO:0000256" key="1">
    <source>
        <dbReference type="ARBA" id="ARBA00004442"/>
    </source>
</evidence>
<evidence type="ECO:0000313" key="4">
    <source>
        <dbReference type="EMBL" id="GBC60913.1"/>
    </source>
</evidence>
<proteinExistence type="predicted"/>
<gene>
    <name evidence="4" type="ORF">DENIS_1873</name>
</gene>
<dbReference type="SUPFAM" id="SSF56935">
    <property type="entry name" value="Porins"/>
    <property type="match status" value="1"/>
</dbReference>
<comment type="subcellular location">
    <subcellularLocation>
        <location evidence="1">Cell outer membrane</location>
    </subcellularLocation>
</comment>
<sequence length="408" mass="47923">MERTFYEIIRHERKKYHNPYCSGTDDSLSRFHRERACPGCHLHALCHGCREYNDNIEFEREDPLSDFVTNVKPAFRLDYDTELMKLETLASVNFSRYAEETHLDKEDQSYRLRGEYRATERSTFSGRLAYIRDTTLESGPESAAEGIDDAGIFYFRTDRKRYNADLGYEYRLNELSDISIDYSFRQTDYAFEENSDFDKQKIALSCKRRLKDQVSSVAAKFSYDHRNSETGEVDNYNLAGEWEYNIKETLRLTSSLGVRFTREEYDDGSPQDETWRGTADIQLRKRMDEQSALTVGYRRDLKTDSSGKAVNVDELYCNFSRKLTGRLRAGLASRFYYVKEDNEGEGAEDSDRYFFEVTPSLAWRITENYYLKLAYSYSTEYDNGEEDDPGVDRNRVWLILSFNFPGKW</sequence>
<comment type="caution">
    <text evidence="4">The sequence shown here is derived from an EMBL/GenBank/DDBJ whole genome shotgun (WGS) entry which is preliminary data.</text>
</comment>
<dbReference type="EMBL" id="BEXT01000001">
    <property type="protein sequence ID" value="GBC60913.1"/>
    <property type="molecule type" value="Genomic_DNA"/>
</dbReference>
<reference evidence="5" key="2">
    <citation type="submission" date="2019-01" db="EMBL/GenBank/DDBJ databases">
        <title>Genome sequence of Desulfonema ishimotonii strain Tokyo 01.</title>
        <authorList>
            <person name="Fukui M."/>
        </authorList>
    </citation>
    <scope>NUCLEOTIDE SEQUENCE [LARGE SCALE GENOMIC DNA]</scope>
    <source>
        <strain evidence="5">Tokyo 01</strain>
    </source>
</reference>
<dbReference type="AlphaFoldDB" id="A0A401FVD1"/>
<dbReference type="InterPro" id="IPR036942">
    <property type="entry name" value="Beta-barrel_TonB_sf"/>
</dbReference>
<dbReference type="GO" id="GO:0009279">
    <property type="term" value="C:cell outer membrane"/>
    <property type="evidence" value="ECO:0007669"/>
    <property type="project" value="UniProtKB-SubCell"/>
</dbReference>
<protein>
    <recommendedName>
        <fullName evidence="6">TIGR03016 family PEP-CTERM system-associated outer membrane protein</fullName>
    </recommendedName>
</protein>
<evidence type="ECO:0008006" key="6">
    <source>
        <dbReference type="Google" id="ProtNLM"/>
    </source>
</evidence>
<reference evidence="5" key="1">
    <citation type="submission" date="2017-11" db="EMBL/GenBank/DDBJ databases">
        <authorList>
            <person name="Watanabe M."/>
            <person name="Kojima H."/>
        </authorList>
    </citation>
    <scope>NUCLEOTIDE SEQUENCE [LARGE SCALE GENOMIC DNA]</scope>
    <source>
        <strain evidence="5">Tokyo 01</strain>
    </source>
</reference>